<evidence type="ECO:0000313" key="1">
    <source>
        <dbReference type="EMBL" id="GFU61296.1"/>
    </source>
</evidence>
<comment type="caution">
    <text evidence="1">The sequence shown here is derived from an EMBL/GenBank/DDBJ whole genome shotgun (WGS) entry which is preliminary data.</text>
</comment>
<proteinExistence type="predicted"/>
<dbReference type="EMBL" id="BMAW01040865">
    <property type="protein sequence ID" value="GFU61296.1"/>
    <property type="molecule type" value="Genomic_DNA"/>
</dbReference>
<reference evidence="1" key="1">
    <citation type="submission" date="2020-08" db="EMBL/GenBank/DDBJ databases">
        <title>Multicomponent nature underlies the extraordinary mechanical properties of spider dragline silk.</title>
        <authorList>
            <person name="Kono N."/>
            <person name="Nakamura H."/>
            <person name="Mori M."/>
            <person name="Yoshida Y."/>
            <person name="Ohtoshi R."/>
            <person name="Malay A.D."/>
            <person name="Moran D.A.P."/>
            <person name="Tomita M."/>
            <person name="Numata K."/>
            <person name="Arakawa K."/>
        </authorList>
    </citation>
    <scope>NUCLEOTIDE SEQUENCE</scope>
</reference>
<keyword evidence="2" id="KW-1185">Reference proteome</keyword>
<evidence type="ECO:0000313" key="2">
    <source>
        <dbReference type="Proteomes" id="UP000887013"/>
    </source>
</evidence>
<organism evidence="1 2">
    <name type="scientific">Nephila pilipes</name>
    <name type="common">Giant wood spider</name>
    <name type="synonym">Nephila maculata</name>
    <dbReference type="NCBI Taxonomy" id="299642"/>
    <lineage>
        <taxon>Eukaryota</taxon>
        <taxon>Metazoa</taxon>
        <taxon>Ecdysozoa</taxon>
        <taxon>Arthropoda</taxon>
        <taxon>Chelicerata</taxon>
        <taxon>Arachnida</taxon>
        <taxon>Araneae</taxon>
        <taxon>Araneomorphae</taxon>
        <taxon>Entelegynae</taxon>
        <taxon>Araneoidea</taxon>
        <taxon>Nephilidae</taxon>
        <taxon>Nephila</taxon>
    </lineage>
</organism>
<name>A0A8X6QZQ9_NEPPI</name>
<dbReference type="Proteomes" id="UP000887013">
    <property type="component" value="Unassembled WGS sequence"/>
</dbReference>
<accession>A0A8X6QZQ9</accession>
<sequence length="127" mass="14185">MQHRVSPKMACTTRTYTASVGMYQRCCNRSSRCASSTMAISNVLLLVTYPSARYLCPSSLALIKVASLHVWCEHCPPLSDSTTPRKRESPLCQRPCSMLCNDLARKKACRFSTSENVQNITCRECLA</sequence>
<dbReference type="AlphaFoldDB" id="A0A8X6QZQ9"/>
<protein>
    <submittedName>
        <fullName evidence="1">Uncharacterized protein</fullName>
    </submittedName>
</protein>
<gene>
    <name evidence="1" type="ORF">NPIL_648061</name>
</gene>